<feature type="domain" description="NAD-dependent epimerase/dehydratase" evidence="1">
    <location>
        <begin position="3"/>
        <end position="239"/>
    </location>
</feature>
<dbReference type="EMBL" id="KL367481">
    <property type="protein sequence ID" value="KFD71744.1"/>
    <property type="molecule type" value="Genomic_DNA"/>
</dbReference>
<dbReference type="Gene3D" id="3.40.50.720">
    <property type="entry name" value="NAD(P)-binding Rossmann-like Domain"/>
    <property type="match status" value="1"/>
</dbReference>
<protein>
    <recommendedName>
        <fullName evidence="1">NAD-dependent epimerase/dehydratase domain-containing protein</fullName>
    </recommendedName>
</protein>
<feature type="non-terminal residue" evidence="2">
    <location>
        <position position="354"/>
    </location>
</feature>
<dbReference type="GO" id="GO:0005996">
    <property type="term" value="P:monosaccharide metabolic process"/>
    <property type="evidence" value="ECO:0007669"/>
    <property type="project" value="TreeGrafter"/>
</dbReference>
<dbReference type="PANTHER" id="PTHR43725:SF32">
    <property type="entry name" value="NAD-DEPENDENT EPIMERASE_DEHYDRATASE DOMAIN-CONTAINING PROTEIN"/>
    <property type="match status" value="1"/>
</dbReference>
<gene>
    <name evidence="2" type="ORF">M513_04302</name>
    <name evidence="3" type="ORF">M514_04302</name>
</gene>
<dbReference type="OrthoDB" id="16464at2759"/>
<dbReference type="Pfam" id="PF01370">
    <property type="entry name" value="Epimerase"/>
    <property type="match status" value="1"/>
</dbReference>
<keyword evidence="4" id="KW-1185">Reference proteome</keyword>
<organism evidence="2 4">
    <name type="scientific">Trichuris suis</name>
    <name type="common">pig whipworm</name>
    <dbReference type="NCBI Taxonomy" id="68888"/>
    <lineage>
        <taxon>Eukaryota</taxon>
        <taxon>Metazoa</taxon>
        <taxon>Ecdysozoa</taxon>
        <taxon>Nematoda</taxon>
        <taxon>Enoplea</taxon>
        <taxon>Dorylaimia</taxon>
        <taxon>Trichinellida</taxon>
        <taxon>Trichuridae</taxon>
        <taxon>Trichuris</taxon>
    </lineage>
</organism>
<evidence type="ECO:0000313" key="2">
    <source>
        <dbReference type="EMBL" id="KFD54868.1"/>
    </source>
</evidence>
<accession>A0A085MCC2</accession>
<proteinExistence type="predicted"/>
<dbReference type="InterPro" id="IPR001509">
    <property type="entry name" value="Epimerase_deHydtase"/>
</dbReference>
<dbReference type="PANTHER" id="PTHR43725">
    <property type="entry name" value="UDP-GLUCOSE 4-EPIMERASE"/>
    <property type="match status" value="1"/>
</dbReference>
<dbReference type="EMBL" id="KL363204">
    <property type="protein sequence ID" value="KFD54868.1"/>
    <property type="molecule type" value="Genomic_DNA"/>
</dbReference>
<sequence>MKVLMFGGNGCIGSSVAELLLKNHFELTLLNRGHWRWNTAQSVKPFVKWIYCDRERPDTFDWTELEAGGPYNAVIDFSAYSTECIRPFYRRLKVLSHHFIFISSDSIYEMCEVVPGTTKLREEVGVRPESLEVRLELAKMDSYADGKLLAEEFLMEERKLDGMSYTILRLPDVLAERDSTKRWWQYQIWMQFNDLICKDITIPPALKELSTSYVYVADIARFILAMLMDPSRSMDQVFNFASFSLTVRQLLDSMRHCLHLDSITMTEGKNEDPCFFPSVGHGPIDCSRVMGRYCIPLTIVSDCTQNLCNFYNEAIKSYPEERDEVVASLCEELELSPETTNNLKEAIRSVCSQD</sequence>
<reference evidence="2 4" key="1">
    <citation type="journal article" date="2014" name="Nat. Genet.">
        <title>Genome and transcriptome of the porcine whipworm Trichuris suis.</title>
        <authorList>
            <person name="Jex A.R."/>
            <person name="Nejsum P."/>
            <person name="Schwarz E.M."/>
            <person name="Hu L."/>
            <person name="Young N.D."/>
            <person name="Hall R.S."/>
            <person name="Korhonen P.K."/>
            <person name="Liao S."/>
            <person name="Thamsborg S."/>
            <person name="Xia J."/>
            <person name="Xu P."/>
            <person name="Wang S."/>
            <person name="Scheerlinck J.P."/>
            <person name="Hofmann A."/>
            <person name="Sternberg P.W."/>
            <person name="Wang J."/>
            <person name="Gasser R.B."/>
        </authorList>
    </citation>
    <scope>NUCLEOTIDE SEQUENCE [LARGE SCALE GENOMIC DNA]</scope>
    <source>
        <strain evidence="3">DCEP-RM93F</strain>
        <strain evidence="2">DCEP-RM93M</strain>
    </source>
</reference>
<dbReference type="GO" id="GO:0005829">
    <property type="term" value="C:cytosol"/>
    <property type="evidence" value="ECO:0007669"/>
    <property type="project" value="TreeGrafter"/>
</dbReference>
<dbReference type="Proteomes" id="UP000030758">
    <property type="component" value="Unassembled WGS sequence"/>
</dbReference>
<evidence type="ECO:0000313" key="3">
    <source>
        <dbReference type="EMBL" id="KFD71744.1"/>
    </source>
</evidence>
<dbReference type="InterPro" id="IPR036291">
    <property type="entry name" value="NAD(P)-bd_dom_sf"/>
</dbReference>
<name>A0A085MCC2_9BILA</name>
<dbReference type="Proteomes" id="UP000030764">
    <property type="component" value="Unassembled WGS sequence"/>
</dbReference>
<dbReference type="SUPFAM" id="SSF51735">
    <property type="entry name" value="NAD(P)-binding Rossmann-fold domains"/>
    <property type="match status" value="1"/>
</dbReference>
<evidence type="ECO:0000259" key="1">
    <source>
        <dbReference type="Pfam" id="PF01370"/>
    </source>
</evidence>
<dbReference type="AlphaFoldDB" id="A0A085MCC2"/>
<evidence type="ECO:0000313" key="4">
    <source>
        <dbReference type="Proteomes" id="UP000030764"/>
    </source>
</evidence>
<dbReference type="GO" id="GO:0003978">
    <property type="term" value="F:UDP-glucose 4-epimerase activity"/>
    <property type="evidence" value="ECO:0007669"/>
    <property type="project" value="TreeGrafter"/>
</dbReference>